<dbReference type="InterPro" id="IPR043128">
    <property type="entry name" value="Rev_trsase/Diguanyl_cyclase"/>
</dbReference>
<sequence>MLIKSRKMEDHEANLRESFNNLRSQRVIEPNLDKIVAVQAMQSPKTQKEAHRLKGRITSLTRFISRTGDRSFPLFKAIKKGKDFEWPSECEKSF</sequence>
<dbReference type="Proteomes" id="UP001454036">
    <property type="component" value="Unassembled WGS sequence"/>
</dbReference>
<name>A0AAV3RDI1_LITER</name>
<dbReference type="Gene3D" id="3.30.70.270">
    <property type="match status" value="1"/>
</dbReference>
<evidence type="ECO:0000313" key="2">
    <source>
        <dbReference type="Proteomes" id="UP001454036"/>
    </source>
</evidence>
<dbReference type="InterPro" id="IPR043502">
    <property type="entry name" value="DNA/RNA_pol_sf"/>
</dbReference>
<evidence type="ECO:0000313" key="1">
    <source>
        <dbReference type="EMBL" id="GAA0174038.1"/>
    </source>
</evidence>
<organism evidence="1 2">
    <name type="scientific">Lithospermum erythrorhizon</name>
    <name type="common">Purple gromwell</name>
    <name type="synonym">Lithospermum officinale var. erythrorhizon</name>
    <dbReference type="NCBI Taxonomy" id="34254"/>
    <lineage>
        <taxon>Eukaryota</taxon>
        <taxon>Viridiplantae</taxon>
        <taxon>Streptophyta</taxon>
        <taxon>Embryophyta</taxon>
        <taxon>Tracheophyta</taxon>
        <taxon>Spermatophyta</taxon>
        <taxon>Magnoliopsida</taxon>
        <taxon>eudicotyledons</taxon>
        <taxon>Gunneridae</taxon>
        <taxon>Pentapetalae</taxon>
        <taxon>asterids</taxon>
        <taxon>lamiids</taxon>
        <taxon>Boraginales</taxon>
        <taxon>Boraginaceae</taxon>
        <taxon>Boraginoideae</taxon>
        <taxon>Lithospermeae</taxon>
        <taxon>Lithospermum</taxon>
    </lineage>
</organism>
<protein>
    <submittedName>
        <fullName evidence="1">Uncharacterized protein</fullName>
    </submittedName>
</protein>
<dbReference type="EMBL" id="BAABME010008880">
    <property type="protein sequence ID" value="GAA0174038.1"/>
    <property type="molecule type" value="Genomic_DNA"/>
</dbReference>
<dbReference type="SUPFAM" id="SSF56672">
    <property type="entry name" value="DNA/RNA polymerases"/>
    <property type="match status" value="1"/>
</dbReference>
<comment type="caution">
    <text evidence="1">The sequence shown here is derived from an EMBL/GenBank/DDBJ whole genome shotgun (WGS) entry which is preliminary data.</text>
</comment>
<dbReference type="AlphaFoldDB" id="A0AAV3RDI1"/>
<reference evidence="1 2" key="1">
    <citation type="submission" date="2024-01" db="EMBL/GenBank/DDBJ databases">
        <title>The complete chloroplast genome sequence of Lithospermum erythrorhizon: insights into the phylogenetic relationship among Boraginaceae species and the maternal lineages of purple gromwells.</title>
        <authorList>
            <person name="Okada T."/>
            <person name="Watanabe K."/>
        </authorList>
    </citation>
    <scope>NUCLEOTIDE SEQUENCE [LARGE SCALE GENOMIC DNA]</scope>
</reference>
<proteinExistence type="predicted"/>
<gene>
    <name evidence="1" type="ORF">LIER_27510</name>
</gene>
<keyword evidence="2" id="KW-1185">Reference proteome</keyword>
<accession>A0AAV3RDI1</accession>